<evidence type="ECO:0000313" key="2">
    <source>
        <dbReference type="EMBL" id="KAF6756913.1"/>
    </source>
</evidence>
<gene>
    <name evidence="2" type="ORF">DFP72DRAFT_1066291</name>
</gene>
<feature type="compositionally biased region" description="Polar residues" evidence="1">
    <location>
        <begin position="148"/>
        <end position="160"/>
    </location>
</feature>
<protein>
    <submittedName>
        <fullName evidence="2">Uncharacterized protein</fullName>
    </submittedName>
</protein>
<keyword evidence="3" id="KW-1185">Reference proteome</keyword>
<dbReference type="Proteomes" id="UP000521943">
    <property type="component" value="Unassembled WGS sequence"/>
</dbReference>
<reference evidence="2 3" key="1">
    <citation type="submission" date="2020-07" db="EMBL/GenBank/DDBJ databases">
        <title>Comparative genomics of pyrophilous fungi reveals a link between fire events and developmental genes.</title>
        <authorList>
            <consortium name="DOE Joint Genome Institute"/>
            <person name="Steindorff A.S."/>
            <person name="Carver A."/>
            <person name="Calhoun S."/>
            <person name="Stillman K."/>
            <person name="Liu H."/>
            <person name="Lipzen A."/>
            <person name="Pangilinan J."/>
            <person name="Labutti K."/>
            <person name="Bruns T.D."/>
            <person name="Grigoriev I.V."/>
        </authorList>
    </citation>
    <scope>NUCLEOTIDE SEQUENCE [LARGE SCALE GENOMIC DNA]</scope>
    <source>
        <strain evidence="2 3">CBS 144469</strain>
    </source>
</reference>
<proteinExistence type="predicted"/>
<feature type="compositionally biased region" description="Low complexity" evidence="1">
    <location>
        <begin position="161"/>
        <end position="182"/>
    </location>
</feature>
<evidence type="ECO:0000313" key="3">
    <source>
        <dbReference type="Proteomes" id="UP000521943"/>
    </source>
</evidence>
<accession>A0A8H6I100</accession>
<feature type="region of interest" description="Disordered" evidence="1">
    <location>
        <begin position="128"/>
        <end position="295"/>
    </location>
</feature>
<sequence>MSPALPSASHPLSSLAVMDDQELTAEGEYKWLQSRDSPVPDPMDLDDLQSPETVAALHGSYPPFLTFGLPGSLDDNAASFPSFDFAPVMSYAEPYIENLRQQETGTGEEILLARSHYIATSLTVPVFPTGLPSPPRGPPHTPSSSTSAIANQAPSSSTSGTANQAPSSSATSSTTSAVANQAPSSSATSNRGGGKRRVDATAKNPATMIPTRSQSSGLPRPSGAEVGPAASSRPIAPLPGRRPEARETSRAPAPSHGATAPTGSTTARATSRAPAPSHNSPAQPPAPVRSAPTVSTTARATIANAVRRAQEVTKVSMEATLLGSVGPHVRALCGASAPVATSQASRPPGGTIMDFATVVHLEKLDTAEVVKNLDSTHYMFLFTHVAIHRHIGSIWKIGHIVSSSDYICGTVDQITKALEGIAGVVHAAWTVAVKKKKRGVPTGSLDGSKYCLAEISYIVSPTIEANVATVYAHHMECLRKMLEGGITRCLETCPELAKYSNSGLSAAFEQALTDACGAGIACHGMGVGVTPALAIRAATKSSTCIDIATAKDIIHSFKVAAQVRERARLDGGNVDNKYVMAVPYYAESSPGVYERTPLFCSLVHFASPYFWALATSNLLSFEDSLNKQMEAILNMSLEDRKKWLTCLGIVPLIKGGALFFASLALSKGIGKLTAEEALADEATLIWIRHKAPTARASMIMFTESPQYRDEQELYYRTMEQLVRDVSSGNPSQRAAMKMSAEATVASIKVLDEPWTPFHGPKKHKHTRERSITSMDCVNDLVESTVGPINTVVQLVTVNYGRPSSQPQRSL</sequence>
<feature type="compositionally biased region" description="Low complexity" evidence="1">
    <location>
        <begin position="257"/>
        <end position="277"/>
    </location>
</feature>
<organism evidence="2 3">
    <name type="scientific">Ephemerocybe angulata</name>
    <dbReference type="NCBI Taxonomy" id="980116"/>
    <lineage>
        <taxon>Eukaryota</taxon>
        <taxon>Fungi</taxon>
        <taxon>Dikarya</taxon>
        <taxon>Basidiomycota</taxon>
        <taxon>Agaricomycotina</taxon>
        <taxon>Agaricomycetes</taxon>
        <taxon>Agaricomycetidae</taxon>
        <taxon>Agaricales</taxon>
        <taxon>Agaricineae</taxon>
        <taxon>Psathyrellaceae</taxon>
        <taxon>Ephemerocybe</taxon>
    </lineage>
</organism>
<name>A0A8H6I100_9AGAR</name>
<comment type="caution">
    <text evidence="2">The sequence shown here is derived from an EMBL/GenBank/DDBJ whole genome shotgun (WGS) entry which is preliminary data.</text>
</comment>
<dbReference type="AlphaFoldDB" id="A0A8H6I100"/>
<feature type="compositionally biased region" description="Pro residues" evidence="1">
    <location>
        <begin position="131"/>
        <end position="141"/>
    </location>
</feature>
<evidence type="ECO:0000256" key="1">
    <source>
        <dbReference type="SAM" id="MobiDB-lite"/>
    </source>
</evidence>
<dbReference type="EMBL" id="JACGCI010000024">
    <property type="protein sequence ID" value="KAF6756913.1"/>
    <property type="molecule type" value="Genomic_DNA"/>
</dbReference>